<keyword evidence="4 7" id="KW-0238">DNA-binding</keyword>
<dbReference type="SUPFAM" id="SSF52172">
    <property type="entry name" value="CheY-like"/>
    <property type="match status" value="1"/>
</dbReference>
<dbReference type="Proteomes" id="UP000070188">
    <property type="component" value="Unassembled WGS sequence"/>
</dbReference>
<keyword evidence="5" id="KW-0804">Transcription</keyword>
<keyword evidence="11" id="KW-1185">Reference proteome</keyword>
<dbReference type="OrthoDB" id="116118at2"/>
<dbReference type="SMART" id="SM00448">
    <property type="entry name" value="REC"/>
    <property type="match status" value="1"/>
</dbReference>
<keyword evidence="3" id="KW-0805">Transcription regulation</keyword>
<dbReference type="PROSITE" id="PS50110">
    <property type="entry name" value="RESPONSE_REGULATORY"/>
    <property type="match status" value="1"/>
</dbReference>
<dbReference type="Pfam" id="PF00486">
    <property type="entry name" value="Trans_reg_C"/>
    <property type="match status" value="1"/>
</dbReference>
<evidence type="ECO:0000256" key="4">
    <source>
        <dbReference type="ARBA" id="ARBA00023125"/>
    </source>
</evidence>
<dbReference type="SMART" id="SM00862">
    <property type="entry name" value="Trans_reg_C"/>
    <property type="match status" value="1"/>
</dbReference>
<accession>A0A132MLH6</accession>
<dbReference type="CDD" id="cd00156">
    <property type="entry name" value="REC"/>
    <property type="match status" value="1"/>
</dbReference>
<feature type="DNA-binding region" description="OmpR/PhoB-type" evidence="7">
    <location>
        <begin position="153"/>
        <end position="252"/>
    </location>
</feature>
<dbReference type="GO" id="GO:0005829">
    <property type="term" value="C:cytosol"/>
    <property type="evidence" value="ECO:0007669"/>
    <property type="project" value="TreeGrafter"/>
</dbReference>
<evidence type="ECO:0000256" key="7">
    <source>
        <dbReference type="PROSITE-ProRule" id="PRU01091"/>
    </source>
</evidence>
<comment type="caution">
    <text evidence="10">The sequence shown here is derived from an EMBL/GenBank/DDBJ whole genome shotgun (WGS) entry which is preliminary data.</text>
</comment>
<dbReference type="EMBL" id="LAXD01000001">
    <property type="protein sequence ID" value="KWW98605.1"/>
    <property type="molecule type" value="Genomic_DNA"/>
</dbReference>
<name>A0A132MLH6_9ACTN</name>
<proteinExistence type="predicted"/>
<dbReference type="InterPro" id="IPR001867">
    <property type="entry name" value="OmpR/PhoB-type_DNA-bd"/>
</dbReference>
<protein>
    <submittedName>
        <fullName evidence="10">Response regulator</fullName>
    </submittedName>
</protein>
<evidence type="ECO:0000259" key="9">
    <source>
        <dbReference type="PROSITE" id="PS51755"/>
    </source>
</evidence>
<dbReference type="PROSITE" id="PS51755">
    <property type="entry name" value="OMPR_PHOB"/>
    <property type="match status" value="1"/>
</dbReference>
<gene>
    <name evidence="10" type="ORF">LI90_232</name>
</gene>
<dbReference type="Pfam" id="PF00072">
    <property type="entry name" value="Response_reg"/>
    <property type="match status" value="1"/>
</dbReference>
<dbReference type="PANTHER" id="PTHR48111:SF1">
    <property type="entry name" value="TWO-COMPONENT RESPONSE REGULATOR ORR33"/>
    <property type="match status" value="1"/>
</dbReference>
<evidence type="ECO:0000256" key="3">
    <source>
        <dbReference type="ARBA" id="ARBA00023015"/>
    </source>
</evidence>
<evidence type="ECO:0000256" key="5">
    <source>
        <dbReference type="ARBA" id="ARBA00023163"/>
    </source>
</evidence>
<evidence type="ECO:0000256" key="1">
    <source>
        <dbReference type="ARBA" id="ARBA00022553"/>
    </source>
</evidence>
<dbReference type="CDD" id="cd00383">
    <property type="entry name" value="trans_reg_C"/>
    <property type="match status" value="1"/>
</dbReference>
<dbReference type="PATRIC" id="fig|1469144.10.peg.306"/>
<evidence type="ECO:0000313" key="11">
    <source>
        <dbReference type="Proteomes" id="UP000070188"/>
    </source>
</evidence>
<evidence type="ECO:0000259" key="8">
    <source>
        <dbReference type="PROSITE" id="PS50110"/>
    </source>
</evidence>
<comment type="caution">
    <text evidence="6">Lacks conserved residue(s) required for the propagation of feature annotation.</text>
</comment>
<dbReference type="SUPFAM" id="SSF46894">
    <property type="entry name" value="C-terminal effector domain of the bipartite response regulators"/>
    <property type="match status" value="1"/>
</dbReference>
<feature type="domain" description="OmpR/PhoB-type" evidence="9">
    <location>
        <begin position="153"/>
        <end position="252"/>
    </location>
</feature>
<dbReference type="InterPro" id="IPR011006">
    <property type="entry name" value="CheY-like_superfamily"/>
</dbReference>
<keyword evidence="1" id="KW-0597">Phosphoprotein</keyword>
<dbReference type="AlphaFoldDB" id="A0A132MLH6"/>
<dbReference type="GO" id="GO:0000976">
    <property type="term" value="F:transcription cis-regulatory region binding"/>
    <property type="evidence" value="ECO:0007669"/>
    <property type="project" value="TreeGrafter"/>
</dbReference>
<dbReference type="STRING" id="1469144.LI90_232"/>
<dbReference type="Gene3D" id="3.40.50.2300">
    <property type="match status" value="1"/>
</dbReference>
<dbReference type="PANTHER" id="PTHR48111">
    <property type="entry name" value="REGULATOR OF RPOS"/>
    <property type="match status" value="1"/>
</dbReference>
<feature type="domain" description="Response regulatory" evidence="8">
    <location>
        <begin position="28"/>
        <end position="142"/>
    </location>
</feature>
<dbReference type="InterPro" id="IPR039420">
    <property type="entry name" value="WalR-like"/>
</dbReference>
<dbReference type="InterPro" id="IPR016032">
    <property type="entry name" value="Sig_transdc_resp-reg_C-effctor"/>
</dbReference>
<dbReference type="RefSeq" id="WP_066883416.1">
    <property type="nucleotide sequence ID" value="NZ_LAXD01000001.1"/>
</dbReference>
<organism evidence="10 11">
    <name type="scientific">Carbonactinospora thermoautotrophica</name>
    <dbReference type="NCBI Taxonomy" id="1469144"/>
    <lineage>
        <taxon>Bacteria</taxon>
        <taxon>Bacillati</taxon>
        <taxon>Actinomycetota</taxon>
        <taxon>Actinomycetes</taxon>
        <taxon>Kitasatosporales</taxon>
        <taxon>Carbonactinosporaceae</taxon>
        <taxon>Carbonactinospora</taxon>
    </lineage>
</organism>
<evidence type="ECO:0000313" key="10">
    <source>
        <dbReference type="EMBL" id="KWW98605.1"/>
    </source>
</evidence>
<dbReference type="GO" id="GO:0000156">
    <property type="term" value="F:phosphorelay response regulator activity"/>
    <property type="evidence" value="ECO:0007669"/>
    <property type="project" value="TreeGrafter"/>
</dbReference>
<dbReference type="InterPro" id="IPR001789">
    <property type="entry name" value="Sig_transdc_resp-reg_receiver"/>
</dbReference>
<evidence type="ECO:0000256" key="6">
    <source>
        <dbReference type="PROSITE-ProRule" id="PRU00169"/>
    </source>
</evidence>
<dbReference type="GO" id="GO:0006355">
    <property type="term" value="P:regulation of DNA-templated transcription"/>
    <property type="evidence" value="ECO:0007669"/>
    <property type="project" value="InterPro"/>
</dbReference>
<evidence type="ECO:0000256" key="2">
    <source>
        <dbReference type="ARBA" id="ARBA00023012"/>
    </source>
</evidence>
<sequence>MPTHAGHPTTGDRGAGQYTDPDPVAPLTLLIADTDDEQACRLAAKLREHHIHAEVCTDGAEALLQVGTLQPDVLLMRAHLPLIGGATLVHVLRRHRDLPIIIGLGVGDETAEVTKALAAGATACVAHPYQLHQLLLILQVIRSGAAVPPDLGDPILEAAGIQLNTANLEVRYQGRRIPMPLQEFKLLRFLMLNADKVVTRQQIRDAVWGPNYRGETNTLTVHIRRLRTRLGDDQDRPRLIQTVRGLGYRLVVPDNGPGQFAPQS</sequence>
<dbReference type="GO" id="GO:0032993">
    <property type="term" value="C:protein-DNA complex"/>
    <property type="evidence" value="ECO:0007669"/>
    <property type="project" value="TreeGrafter"/>
</dbReference>
<dbReference type="InterPro" id="IPR036388">
    <property type="entry name" value="WH-like_DNA-bd_sf"/>
</dbReference>
<keyword evidence="2" id="KW-0902">Two-component regulatory system</keyword>
<dbReference type="Gene3D" id="1.10.10.10">
    <property type="entry name" value="Winged helix-like DNA-binding domain superfamily/Winged helix DNA-binding domain"/>
    <property type="match status" value="1"/>
</dbReference>
<reference evidence="11" key="1">
    <citation type="submission" date="2015-04" db="EMBL/GenBank/DDBJ databases">
        <title>Physiological reanalysis, assessment of diazotrophy, and genome sequences of multiple isolates of Streptomyces thermoautotrophicus.</title>
        <authorList>
            <person name="MacKellar D.C."/>
            <person name="Lieber L."/>
            <person name="Norman J."/>
            <person name="Bolger A."/>
            <person name="Tobin C."/>
            <person name="Murray J.W."/>
            <person name="Chang R."/>
            <person name="Ford T."/>
            <person name="Nguyen P.Q."/>
            <person name="Woodward J."/>
            <person name="Permingeat H."/>
            <person name="Joshi N.S."/>
            <person name="Silver P.A."/>
            <person name="Usadel B."/>
            <person name="Rutherford A.W."/>
            <person name="Friesen M."/>
            <person name="Prell J."/>
        </authorList>
    </citation>
    <scope>NUCLEOTIDE SEQUENCE [LARGE SCALE GENOMIC DNA]</scope>
    <source>
        <strain evidence="11">H1</strain>
    </source>
</reference>